<dbReference type="InterPro" id="IPR036909">
    <property type="entry name" value="Cyt_c-like_dom_sf"/>
</dbReference>
<keyword evidence="10" id="KW-1185">Reference proteome</keyword>
<proteinExistence type="predicted"/>
<evidence type="ECO:0000259" key="8">
    <source>
        <dbReference type="PROSITE" id="PS51007"/>
    </source>
</evidence>
<dbReference type="EMBL" id="CP130318">
    <property type="protein sequence ID" value="WNQ12089.1"/>
    <property type="molecule type" value="Genomic_DNA"/>
</dbReference>
<evidence type="ECO:0000313" key="10">
    <source>
        <dbReference type="Proteomes" id="UP001305702"/>
    </source>
</evidence>
<dbReference type="PROSITE" id="PS51257">
    <property type="entry name" value="PROKAR_LIPOPROTEIN"/>
    <property type="match status" value="1"/>
</dbReference>
<evidence type="ECO:0000256" key="3">
    <source>
        <dbReference type="ARBA" id="ARBA00022723"/>
    </source>
</evidence>
<evidence type="ECO:0000256" key="2">
    <source>
        <dbReference type="ARBA" id="ARBA00022617"/>
    </source>
</evidence>
<keyword evidence="3 6" id="KW-0479">Metal-binding</keyword>
<evidence type="ECO:0000256" key="7">
    <source>
        <dbReference type="SAM" id="MobiDB-lite"/>
    </source>
</evidence>
<dbReference type="Gene3D" id="1.10.760.10">
    <property type="entry name" value="Cytochrome c-like domain"/>
    <property type="match status" value="1"/>
</dbReference>
<evidence type="ECO:0000256" key="6">
    <source>
        <dbReference type="PROSITE-ProRule" id="PRU00433"/>
    </source>
</evidence>
<evidence type="ECO:0000313" key="9">
    <source>
        <dbReference type="EMBL" id="WNQ12089.1"/>
    </source>
</evidence>
<dbReference type="InterPro" id="IPR009056">
    <property type="entry name" value="Cyt_c-like_dom"/>
</dbReference>
<dbReference type="GO" id="GO:0020037">
    <property type="term" value="F:heme binding"/>
    <property type="evidence" value="ECO:0007669"/>
    <property type="project" value="InterPro"/>
</dbReference>
<dbReference type="InterPro" id="IPR051811">
    <property type="entry name" value="Cytochrome_c550/c551-like"/>
</dbReference>
<keyword evidence="4" id="KW-0249">Electron transport</keyword>
<evidence type="ECO:0000256" key="5">
    <source>
        <dbReference type="ARBA" id="ARBA00023004"/>
    </source>
</evidence>
<feature type="region of interest" description="Disordered" evidence="7">
    <location>
        <begin position="27"/>
        <end position="48"/>
    </location>
</feature>
<keyword evidence="5 6" id="KW-0408">Iron</keyword>
<dbReference type="SUPFAM" id="SSF46626">
    <property type="entry name" value="Cytochrome c"/>
    <property type="match status" value="1"/>
</dbReference>
<feature type="domain" description="Cytochrome c" evidence="8">
    <location>
        <begin position="50"/>
        <end position="127"/>
    </location>
</feature>
<organism evidence="9 10">
    <name type="scientific">Paenibacillus aurantius</name>
    <dbReference type="NCBI Taxonomy" id="2918900"/>
    <lineage>
        <taxon>Bacteria</taxon>
        <taxon>Bacillati</taxon>
        <taxon>Bacillota</taxon>
        <taxon>Bacilli</taxon>
        <taxon>Bacillales</taxon>
        <taxon>Paenibacillaceae</taxon>
        <taxon>Paenibacillus</taxon>
    </lineage>
</organism>
<accession>A0AA96RID9</accession>
<dbReference type="Pfam" id="PF13442">
    <property type="entry name" value="Cytochrome_CBB3"/>
    <property type="match status" value="1"/>
</dbReference>
<sequence>MHITRILGTAVLGIAVLVPVLTGCQASGRSGQVSPHPSAAASDPLESGNARHPEAVALFKANCTGCHGADLQGRMGPSSSLVKAGARRSAEQIAKQIANGGGGMLPFQDKLTEAEIRSLAEWLSELR</sequence>
<evidence type="ECO:0000256" key="1">
    <source>
        <dbReference type="ARBA" id="ARBA00022448"/>
    </source>
</evidence>
<name>A0AA96RID9_9BACL</name>
<dbReference type="Proteomes" id="UP001305702">
    <property type="component" value="Chromosome"/>
</dbReference>
<keyword evidence="2 6" id="KW-0349">Heme</keyword>
<dbReference type="GO" id="GO:0009055">
    <property type="term" value="F:electron transfer activity"/>
    <property type="evidence" value="ECO:0007669"/>
    <property type="project" value="InterPro"/>
</dbReference>
<reference evidence="9 10" key="1">
    <citation type="submission" date="2022-02" db="EMBL/GenBank/DDBJ databases">
        <title>Paenibacillus sp. MBLB1776 Whole Genome Shotgun Sequencing.</title>
        <authorList>
            <person name="Hwang C.Y."/>
            <person name="Cho E.-S."/>
            <person name="Seo M.-J."/>
        </authorList>
    </citation>
    <scope>NUCLEOTIDE SEQUENCE [LARGE SCALE GENOMIC DNA]</scope>
    <source>
        <strain evidence="9 10">MBLB1776</strain>
    </source>
</reference>
<dbReference type="PANTHER" id="PTHR37823:SF4">
    <property type="entry name" value="MENAQUINOL-CYTOCHROME C REDUCTASE CYTOCHROME B_C SUBUNIT"/>
    <property type="match status" value="1"/>
</dbReference>
<evidence type="ECO:0000256" key="4">
    <source>
        <dbReference type="ARBA" id="ARBA00022982"/>
    </source>
</evidence>
<dbReference type="GO" id="GO:0046872">
    <property type="term" value="F:metal ion binding"/>
    <property type="evidence" value="ECO:0007669"/>
    <property type="project" value="UniProtKB-KW"/>
</dbReference>
<dbReference type="RefSeq" id="WP_315605866.1">
    <property type="nucleotide sequence ID" value="NZ_CP130318.1"/>
</dbReference>
<dbReference type="PANTHER" id="PTHR37823">
    <property type="entry name" value="CYTOCHROME C-553-LIKE"/>
    <property type="match status" value="1"/>
</dbReference>
<keyword evidence="1" id="KW-0813">Transport</keyword>
<dbReference type="KEGG" id="paun:MJA45_03235"/>
<gene>
    <name evidence="9" type="ORF">MJA45_03235</name>
</gene>
<dbReference type="PROSITE" id="PS51007">
    <property type="entry name" value="CYTC"/>
    <property type="match status" value="1"/>
</dbReference>
<protein>
    <submittedName>
        <fullName evidence="9">Cytochrome c</fullName>
    </submittedName>
</protein>
<dbReference type="AlphaFoldDB" id="A0AA96RID9"/>